<comment type="caution">
    <text evidence="1">The sequence shown here is derived from an EMBL/GenBank/DDBJ whole genome shotgun (WGS) entry which is preliminary data.</text>
</comment>
<gene>
    <name evidence="1" type="ORF">M5D96_001918</name>
</gene>
<organism evidence="1 2">
    <name type="scientific">Drosophila gunungcola</name>
    <name type="common">fruit fly</name>
    <dbReference type="NCBI Taxonomy" id="103775"/>
    <lineage>
        <taxon>Eukaryota</taxon>
        <taxon>Metazoa</taxon>
        <taxon>Ecdysozoa</taxon>
        <taxon>Arthropoda</taxon>
        <taxon>Hexapoda</taxon>
        <taxon>Insecta</taxon>
        <taxon>Pterygota</taxon>
        <taxon>Neoptera</taxon>
        <taxon>Endopterygota</taxon>
        <taxon>Diptera</taxon>
        <taxon>Brachycera</taxon>
        <taxon>Muscomorpha</taxon>
        <taxon>Ephydroidea</taxon>
        <taxon>Drosophilidae</taxon>
        <taxon>Drosophila</taxon>
        <taxon>Sophophora</taxon>
    </lineage>
</organism>
<dbReference type="Proteomes" id="UP001059596">
    <property type="component" value="Chromosome 3R"/>
</dbReference>
<proteinExistence type="predicted"/>
<evidence type="ECO:0000313" key="2">
    <source>
        <dbReference type="Proteomes" id="UP001059596"/>
    </source>
</evidence>
<name>A0A9P9YZU7_9MUSC</name>
<reference evidence="1" key="1">
    <citation type="journal article" date="2023" name="Genome Biol. Evol.">
        <title>Long-read-based Genome Assembly of Drosophila gunungcola Reveals Fewer Chemosensory Genes in Flower-breeding Species.</title>
        <authorList>
            <person name="Negi A."/>
            <person name="Liao B.Y."/>
            <person name="Yeh S.D."/>
        </authorList>
    </citation>
    <scope>NUCLEOTIDE SEQUENCE</scope>
    <source>
        <strain evidence="1">Sukarami</strain>
    </source>
</reference>
<dbReference type="AlphaFoldDB" id="A0A9P9YZU7"/>
<dbReference type="EMBL" id="JAMKOV010000001">
    <property type="protein sequence ID" value="KAI8045734.1"/>
    <property type="molecule type" value="Genomic_DNA"/>
</dbReference>
<sequence length="51" mass="5962">MNCLRLHRIRRLLGLDLRLNSRSTKWVNDHASSGIEFVPPFDHPPAPYHLN</sequence>
<accession>A0A9P9YZU7</accession>
<protein>
    <submittedName>
        <fullName evidence="1">Uncharacterized protein</fullName>
    </submittedName>
</protein>
<evidence type="ECO:0000313" key="1">
    <source>
        <dbReference type="EMBL" id="KAI8045734.1"/>
    </source>
</evidence>
<keyword evidence="2" id="KW-1185">Reference proteome</keyword>